<reference evidence="2 3" key="1">
    <citation type="submission" date="2023-08" db="EMBL/GenBank/DDBJ databases">
        <title>Arthrobacter horti sp. nov., isolated from forest soil.</title>
        <authorList>
            <person name="Park M."/>
        </authorList>
    </citation>
    <scope>NUCLEOTIDE SEQUENCE [LARGE SCALE GENOMIC DNA]</scope>
    <source>
        <strain evidence="2 3">YJM1</strain>
    </source>
</reference>
<dbReference type="PANTHER" id="PTHR39173">
    <property type="entry name" value="ACETYLTRANSFERASE"/>
    <property type="match status" value="1"/>
</dbReference>
<keyword evidence="2" id="KW-0012">Acyltransferase</keyword>
<feature type="domain" description="N-acetyltransferase" evidence="1">
    <location>
        <begin position="40"/>
        <end position="182"/>
    </location>
</feature>
<protein>
    <submittedName>
        <fullName evidence="2">GNAT family N-acetyltransferase</fullName>
        <ecNumber evidence="2">2.3.1.-</ecNumber>
    </submittedName>
</protein>
<comment type="caution">
    <text evidence="2">The sequence shown here is derived from an EMBL/GenBank/DDBJ whole genome shotgun (WGS) entry which is preliminary data.</text>
</comment>
<dbReference type="Pfam" id="PF13302">
    <property type="entry name" value="Acetyltransf_3"/>
    <property type="match status" value="1"/>
</dbReference>
<evidence type="ECO:0000313" key="2">
    <source>
        <dbReference type="EMBL" id="MDP5226848.1"/>
    </source>
</evidence>
<evidence type="ECO:0000259" key="1">
    <source>
        <dbReference type="PROSITE" id="PS51186"/>
    </source>
</evidence>
<keyword evidence="2" id="KW-0808">Transferase</keyword>
<dbReference type="RefSeq" id="WP_305995900.1">
    <property type="nucleotide sequence ID" value="NZ_JAVALS010000003.1"/>
</dbReference>
<evidence type="ECO:0000313" key="3">
    <source>
        <dbReference type="Proteomes" id="UP001232725"/>
    </source>
</evidence>
<dbReference type="PROSITE" id="PS51186">
    <property type="entry name" value="GNAT"/>
    <property type="match status" value="1"/>
</dbReference>
<dbReference type="EC" id="2.3.1.-" evidence="2"/>
<proteinExistence type="predicted"/>
<sequence length="188" mass="20544">MTSITLVPPTAGLHDSWLASWDEWGTLDQDGASAFLAEKLGLDLRKPEDFAEWVRVLVDMGRPGATPPEGMAPQSTLWVVEDGEYLGAVGLRHVLSNEYLAEAGGHIGYGIRPSARRRGLATLALQASLQQARDLGLDRVLVTCRDSNTGSVRTIEGAGGVLEEVRPVERYPASFGLTEPMRRYWIEL</sequence>
<dbReference type="Proteomes" id="UP001232725">
    <property type="component" value="Unassembled WGS sequence"/>
</dbReference>
<accession>A0ABT9IMM9</accession>
<dbReference type="Gene3D" id="3.40.630.30">
    <property type="match status" value="1"/>
</dbReference>
<dbReference type="EMBL" id="JAVALS010000003">
    <property type="protein sequence ID" value="MDP5226848.1"/>
    <property type="molecule type" value="Genomic_DNA"/>
</dbReference>
<gene>
    <name evidence="2" type="ORF">Q9R02_06755</name>
</gene>
<dbReference type="InterPro" id="IPR016181">
    <property type="entry name" value="Acyl_CoA_acyltransferase"/>
</dbReference>
<keyword evidence="3" id="KW-1185">Reference proteome</keyword>
<dbReference type="PANTHER" id="PTHR39173:SF1">
    <property type="entry name" value="ACETYLTRANSFERASE"/>
    <property type="match status" value="1"/>
</dbReference>
<dbReference type="CDD" id="cd04301">
    <property type="entry name" value="NAT_SF"/>
    <property type="match status" value="1"/>
</dbReference>
<dbReference type="SUPFAM" id="SSF55729">
    <property type="entry name" value="Acyl-CoA N-acyltransferases (Nat)"/>
    <property type="match status" value="1"/>
</dbReference>
<dbReference type="GO" id="GO:0016746">
    <property type="term" value="F:acyltransferase activity"/>
    <property type="evidence" value="ECO:0007669"/>
    <property type="project" value="UniProtKB-KW"/>
</dbReference>
<organism evidence="2 3">
    <name type="scientific">Arthrobacter horti</name>
    <dbReference type="NCBI Taxonomy" id="3068273"/>
    <lineage>
        <taxon>Bacteria</taxon>
        <taxon>Bacillati</taxon>
        <taxon>Actinomycetota</taxon>
        <taxon>Actinomycetes</taxon>
        <taxon>Micrococcales</taxon>
        <taxon>Micrococcaceae</taxon>
        <taxon>Arthrobacter</taxon>
    </lineage>
</organism>
<name>A0ABT9IMM9_9MICC</name>
<dbReference type="InterPro" id="IPR000182">
    <property type="entry name" value="GNAT_dom"/>
</dbReference>